<name>A0A1Y6EDG5_9SPHN</name>
<dbReference type="InterPro" id="IPR019307">
    <property type="entry name" value="RNA-bd_AU-1/RNase_E/G"/>
</dbReference>
<sequence>MGEIAPQWLIEHGIGETRALLIESGEVRAAKLAWPGELRAGEMHPAKLVEKTNGSRRGVALLENGIEVLVDHLPPEATEGATISVQITRASVAERGRLKRAQARCVPEADLNNDCAQDTLSLGDHVRRLPSGLWEEVWHAASSGEIEFAGGTLLISVTPAMTVFDIDGTGSPRELALAAIPAIVQALRWFDIGGNIGIDFPTLAAKADRRAVDEALATALADWPHERTAMNGFGFVQIVARLEGPSLLHRFATSRTGMCARYAMRCAELAEGIGPVLLLTVHPALKAKLKPEWLDELARRTGKQLRIETDPAIALEAPHAQILTHE</sequence>
<keyword evidence="2" id="KW-0694">RNA-binding</keyword>
<evidence type="ECO:0000313" key="5">
    <source>
        <dbReference type="Proteomes" id="UP000194420"/>
    </source>
</evidence>
<keyword evidence="5" id="KW-1185">Reference proteome</keyword>
<dbReference type="EMBL" id="FXWG01000001">
    <property type="protein sequence ID" value="SMQ60516.1"/>
    <property type="molecule type" value="Genomic_DNA"/>
</dbReference>
<dbReference type="AlphaFoldDB" id="A0A1Y6EDG5"/>
<dbReference type="RefSeq" id="WP_234989891.1">
    <property type="nucleotide sequence ID" value="NZ_FXWG01000001.1"/>
</dbReference>
<organism evidence="4 5">
    <name type="scientific">Altererythrobacter xiamenensis</name>
    <dbReference type="NCBI Taxonomy" id="1316679"/>
    <lineage>
        <taxon>Bacteria</taxon>
        <taxon>Pseudomonadati</taxon>
        <taxon>Pseudomonadota</taxon>
        <taxon>Alphaproteobacteria</taxon>
        <taxon>Sphingomonadales</taxon>
        <taxon>Erythrobacteraceae</taxon>
        <taxon>Altererythrobacter</taxon>
    </lineage>
</organism>
<keyword evidence="1" id="KW-0378">Hydrolase</keyword>
<accession>A0A1Y6EDG5</accession>
<proteinExistence type="predicted"/>
<feature type="domain" description="RNA-binding protein AU-1/Ribonuclease E/G" evidence="3">
    <location>
        <begin position="149"/>
        <end position="222"/>
    </location>
</feature>
<protein>
    <submittedName>
        <fullName evidence="4">Ribonuclease E/G family protein</fullName>
    </submittedName>
</protein>
<gene>
    <name evidence="4" type="ORF">SAMN06297468_0432</name>
</gene>
<dbReference type="Pfam" id="PF10150">
    <property type="entry name" value="RNase_E_G"/>
    <property type="match status" value="1"/>
</dbReference>
<evidence type="ECO:0000256" key="1">
    <source>
        <dbReference type="ARBA" id="ARBA00022801"/>
    </source>
</evidence>
<dbReference type="Proteomes" id="UP000194420">
    <property type="component" value="Unassembled WGS sequence"/>
</dbReference>
<evidence type="ECO:0000256" key="2">
    <source>
        <dbReference type="ARBA" id="ARBA00022884"/>
    </source>
</evidence>
<evidence type="ECO:0000313" key="4">
    <source>
        <dbReference type="EMBL" id="SMQ60516.1"/>
    </source>
</evidence>
<evidence type="ECO:0000259" key="3">
    <source>
        <dbReference type="Pfam" id="PF10150"/>
    </source>
</evidence>
<reference evidence="5" key="1">
    <citation type="submission" date="2017-04" db="EMBL/GenBank/DDBJ databases">
        <authorList>
            <person name="Varghese N."/>
            <person name="Submissions S."/>
        </authorList>
    </citation>
    <scope>NUCLEOTIDE SEQUENCE [LARGE SCALE GENOMIC DNA]</scope>
</reference>